<dbReference type="RefSeq" id="WP_166399332.1">
    <property type="nucleotide sequence ID" value="NZ_JAANAS010000024.1"/>
</dbReference>
<evidence type="ECO:0000313" key="3">
    <source>
        <dbReference type="Proteomes" id="UP000643701"/>
    </source>
</evidence>
<comment type="caution">
    <text evidence="2">The sequence shown here is derived from an EMBL/GenBank/DDBJ whole genome shotgun (WGS) entry which is preliminary data.</text>
</comment>
<accession>A0A967AD20</accession>
<sequence length="75" mass="8144">MKKLILTLVMGVFAFGSSGFKANTPQPSSSSCLAEGVEIYNAALAYSGGNHEYAWMAFSSFYIRCTNVVQLELQP</sequence>
<reference evidence="2" key="1">
    <citation type="submission" date="2020-03" db="EMBL/GenBank/DDBJ databases">
        <title>Psychroflexus Maritimus sp. nov., isolate from marine sediment.</title>
        <authorList>
            <person name="Zhong Y.-L."/>
        </authorList>
    </citation>
    <scope>NUCLEOTIDE SEQUENCE</scope>
    <source>
        <strain evidence="2">C1</strain>
    </source>
</reference>
<feature type="chain" id="PRO_5037075273" evidence="1">
    <location>
        <begin position="23"/>
        <end position="75"/>
    </location>
</feature>
<proteinExistence type="predicted"/>
<name>A0A967AD20_9FLAO</name>
<feature type="signal peptide" evidence="1">
    <location>
        <begin position="1"/>
        <end position="22"/>
    </location>
</feature>
<keyword evidence="3" id="KW-1185">Reference proteome</keyword>
<organism evidence="2 3">
    <name type="scientific">Psychroflexus maritimus</name>
    <dbReference type="NCBI Taxonomy" id="2714865"/>
    <lineage>
        <taxon>Bacteria</taxon>
        <taxon>Pseudomonadati</taxon>
        <taxon>Bacteroidota</taxon>
        <taxon>Flavobacteriia</taxon>
        <taxon>Flavobacteriales</taxon>
        <taxon>Flavobacteriaceae</taxon>
        <taxon>Psychroflexus</taxon>
    </lineage>
</organism>
<evidence type="ECO:0000256" key="1">
    <source>
        <dbReference type="SAM" id="SignalP"/>
    </source>
</evidence>
<dbReference type="EMBL" id="JAANAS010000024">
    <property type="protein sequence ID" value="NGZ89068.1"/>
    <property type="molecule type" value="Genomic_DNA"/>
</dbReference>
<gene>
    <name evidence="2" type="ORF">G7034_02235</name>
</gene>
<dbReference type="PROSITE" id="PS51257">
    <property type="entry name" value="PROKAR_LIPOPROTEIN"/>
    <property type="match status" value="1"/>
</dbReference>
<keyword evidence="1" id="KW-0732">Signal</keyword>
<protein>
    <submittedName>
        <fullName evidence="2">Uncharacterized protein</fullName>
    </submittedName>
</protein>
<evidence type="ECO:0000313" key="2">
    <source>
        <dbReference type="EMBL" id="NGZ89068.1"/>
    </source>
</evidence>
<dbReference type="AlphaFoldDB" id="A0A967AD20"/>
<dbReference type="Proteomes" id="UP000643701">
    <property type="component" value="Unassembled WGS sequence"/>
</dbReference>